<reference evidence="1 2" key="1">
    <citation type="journal article" date="2022" name="Nat. Ecol. Evol.">
        <title>A masculinizing supergene underlies an exaggerated male reproductive morph in a spider.</title>
        <authorList>
            <person name="Hendrickx F."/>
            <person name="De Corte Z."/>
            <person name="Sonet G."/>
            <person name="Van Belleghem S.M."/>
            <person name="Kostlbacher S."/>
            <person name="Vangestel C."/>
        </authorList>
    </citation>
    <scope>NUCLEOTIDE SEQUENCE [LARGE SCALE GENOMIC DNA]</scope>
    <source>
        <strain evidence="1">W744_W776</strain>
    </source>
</reference>
<dbReference type="AlphaFoldDB" id="A0AAV6UDI0"/>
<accession>A0AAV6UDI0</accession>
<comment type="caution">
    <text evidence="1">The sequence shown here is derived from an EMBL/GenBank/DDBJ whole genome shotgun (WGS) entry which is preliminary data.</text>
</comment>
<name>A0AAV6UDI0_9ARAC</name>
<evidence type="ECO:0000313" key="1">
    <source>
        <dbReference type="EMBL" id="KAG8181798.1"/>
    </source>
</evidence>
<organism evidence="1 2">
    <name type="scientific">Oedothorax gibbosus</name>
    <dbReference type="NCBI Taxonomy" id="931172"/>
    <lineage>
        <taxon>Eukaryota</taxon>
        <taxon>Metazoa</taxon>
        <taxon>Ecdysozoa</taxon>
        <taxon>Arthropoda</taxon>
        <taxon>Chelicerata</taxon>
        <taxon>Arachnida</taxon>
        <taxon>Araneae</taxon>
        <taxon>Araneomorphae</taxon>
        <taxon>Entelegynae</taxon>
        <taxon>Araneoidea</taxon>
        <taxon>Linyphiidae</taxon>
        <taxon>Erigoninae</taxon>
        <taxon>Oedothorax</taxon>
    </lineage>
</organism>
<sequence>MLPNLTIYRRDRHYRYAQDGYNSTLLDDHEPSGDEWDRCGTPRHKLRVPKRLRYQDMLQVCCKLLLDCFCVWK</sequence>
<evidence type="ECO:0000313" key="2">
    <source>
        <dbReference type="Proteomes" id="UP000827092"/>
    </source>
</evidence>
<protein>
    <submittedName>
        <fullName evidence="1">Uncharacterized protein</fullName>
    </submittedName>
</protein>
<dbReference type="Proteomes" id="UP000827092">
    <property type="component" value="Unassembled WGS sequence"/>
</dbReference>
<proteinExistence type="predicted"/>
<dbReference type="EMBL" id="JAFNEN010000495">
    <property type="protein sequence ID" value="KAG8181798.1"/>
    <property type="molecule type" value="Genomic_DNA"/>
</dbReference>
<keyword evidence="2" id="KW-1185">Reference proteome</keyword>
<gene>
    <name evidence="1" type="ORF">JTE90_000090</name>
</gene>